<feature type="binding site" evidence="2">
    <location>
        <begin position="121"/>
        <end position="122"/>
    </location>
    <ligand>
        <name>ATP</name>
        <dbReference type="ChEBI" id="CHEBI:30616"/>
    </ligand>
</feature>
<dbReference type="HAMAP" id="MF_02128">
    <property type="entry name" value="TMP_kinase"/>
    <property type="match status" value="1"/>
</dbReference>
<dbReference type="GO" id="GO:0000287">
    <property type="term" value="F:magnesium ion binding"/>
    <property type="evidence" value="ECO:0007669"/>
    <property type="project" value="UniProtKB-UniRule"/>
</dbReference>
<dbReference type="InterPro" id="IPR036921">
    <property type="entry name" value="PurM-like_N_sf"/>
</dbReference>
<dbReference type="PANTHER" id="PTHR30270:SF0">
    <property type="entry name" value="THIAMINE-MONOPHOSPHATE KINASE"/>
    <property type="match status" value="1"/>
</dbReference>
<feature type="binding site" evidence="2">
    <location>
        <position position="319"/>
    </location>
    <ligand>
        <name>substrate</name>
    </ligand>
</feature>
<evidence type="ECO:0000259" key="4">
    <source>
        <dbReference type="Pfam" id="PF00586"/>
    </source>
</evidence>
<dbReference type="AlphaFoldDB" id="A0A4R8ILM4"/>
<feature type="binding site" evidence="2">
    <location>
        <position position="263"/>
    </location>
    <ligand>
        <name>substrate</name>
    </ligand>
</feature>
<evidence type="ECO:0000313" key="6">
    <source>
        <dbReference type="EMBL" id="TDY01696.1"/>
    </source>
</evidence>
<feature type="binding site" evidence="2">
    <location>
        <position position="54"/>
    </location>
    <ligand>
        <name>substrate</name>
    </ligand>
</feature>
<dbReference type="Pfam" id="PF00586">
    <property type="entry name" value="AIRS"/>
    <property type="match status" value="1"/>
</dbReference>
<dbReference type="UniPathway" id="UPA00060">
    <property type="reaction ID" value="UER00142"/>
</dbReference>
<protein>
    <recommendedName>
        <fullName evidence="2">Thiamine-monophosphate kinase</fullName>
        <shortName evidence="2">TMP kinase</shortName>
        <shortName evidence="2">Thiamine-phosphate kinase</shortName>
        <ecNumber evidence="2">2.7.4.16</ecNumber>
    </recommendedName>
</protein>
<keyword evidence="7" id="KW-1185">Reference proteome</keyword>
<feature type="binding site" evidence="2">
    <location>
        <position position="146"/>
    </location>
    <ligand>
        <name>ATP</name>
        <dbReference type="ChEBI" id="CHEBI:30616"/>
    </ligand>
</feature>
<keyword evidence="2" id="KW-0479">Metal-binding</keyword>
<feature type="binding site" evidence="2">
    <location>
        <position position="214"/>
    </location>
    <ligand>
        <name>Mg(2+)</name>
        <dbReference type="ChEBI" id="CHEBI:18420"/>
        <label>5</label>
    </ligand>
</feature>
<dbReference type="Proteomes" id="UP000294914">
    <property type="component" value="Unassembled WGS sequence"/>
</dbReference>
<dbReference type="NCBIfam" id="TIGR01379">
    <property type="entry name" value="thiL"/>
    <property type="match status" value="1"/>
</dbReference>
<dbReference type="OrthoDB" id="9802811at2"/>
<feature type="binding site" evidence="2">
    <location>
        <position position="75"/>
    </location>
    <ligand>
        <name>Mg(2+)</name>
        <dbReference type="ChEBI" id="CHEBI:18420"/>
        <label>3</label>
    </ligand>
</feature>
<dbReference type="EC" id="2.7.4.16" evidence="2"/>
<feature type="binding site" evidence="2">
    <location>
        <position position="47"/>
    </location>
    <ligand>
        <name>Mg(2+)</name>
        <dbReference type="ChEBI" id="CHEBI:18420"/>
        <label>2</label>
    </ligand>
</feature>
<dbReference type="GO" id="GO:0005524">
    <property type="term" value="F:ATP binding"/>
    <property type="evidence" value="ECO:0007669"/>
    <property type="project" value="UniProtKB-UniRule"/>
</dbReference>
<dbReference type="CDD" id="cd02194">
    <property type="entry name" value="ThiL"/>
    <property type="match status" value="1"/>
</dbReference>
<comment type="pathway">
    <text evidence="2">Cofactor biosynthesis; thiamine diphosphate biosynthesis; thiamine diphosphate from thiamine phosphate: step 1/1.</text>
</comment>
<feature type="domain" description="PurM-like C-terminal" evidence="5">
    <location>
        <begin position="151"/>
        <end position="302"/>
    </location>
</feature>
<keyword evidence="2" id="KW-0547">Nucleotide-binding</keyword>
<dbReference type="InterPro" id="IPR036676">
    <property type="entry name" value="PurM-like_C_sf"/>
</dbReference>
<feature type="binding site" evidence="2">
    <location>
        <position position="213"/>
    </location>
    <ligand>
        <name>ATP</name>
        <dbReference type="ChEBI" id="CHEBI:30616"/>
    </ligand>
</feature>
<keyword evidence="2" id="KW-0808">Transferase</keyword>
<feature type="binding site" evidence="2">
    <location>
        <position position="211"/>
    </location>
    <ligand>
        <name>Mg(2+)</name>
        <dbReference type="ChEBI" id="CHEBI:18420"/>
        <label>3</label>
    </ligand>
</feature>
<feature type="binding site" evidence="2">
    <location>
        <position position="47"/>
    </location>
    <ligand>
        <name>Mg(2+)</name>
        <dbReference type="ChEBI" id="CHEBI:18420"/>
        <label>1</label>
    </ligand>
</feature>
<dbReference type="SUPFAM" id="SSF55326">
    <property type="entry name" value="PurM N-terminal domain-like"/>
    <property type="match status" value="1"/>
</dbReference>
<reference evidence="6 7" key="1">
    <citation type="submission" date="2019-03" db="EMBL/GenBank/DDBJ databases">
        <title>Genomic Encyclopedia of Type Strains, Phase IV (KMG-IV): sequencing the most valuable type-strain genomes for metagenomic binning, comparative biology and taxonomic classification.</title>
        <authorList>
            <person name="Goeker M."/>
        </authorList>
    </citation>
    <scope>NUCLEOTIDE SEQUENCE [LARGE SCALE GENOMIC DNA]</scope>
    <source>
        <strain evidence="6 7">DSM 16326</strain>
    </source>
</reference>
<sequence>MPLSEFDIIARYFAQATPGRDDVVLGIGDDAAVIDPPAGQQLAVVIDTLVAGVHFPLETDPYDIGWKALAVNLSDLAAMGAEPAWLTLALTLEQSDEQWLAGFSRGLSELAGQYGLQLVGGDTTRGSLTVTVQVAGYLPPGQALTRQGAAPGEEIWVSGTLGDAALGLRLVQGGLEAGDSAAEQLCGRLNRPQPRLSLGIALRGMASSCIDISDGLLADLGHVCAAADCGAALQYADLPLSSAARDLIAADSGLGDLPLIGGDDYELCFTAPADRHTDIQVLAGQLDCPLTRIGRIEVEPGIRCLEQDGSPRSVTGQGYRHFNESS</sequence>
<dbReference type="InterPro" id="IPR016188">
    <property type="entry name" value="PurM-like_N"/>
</dbReference>
<organism evidence="6 7">
    <name type="scientific">Thiohalophilus thiocyanatoxydans</name>
    <dbReference type="NCBI Taxonomy" id="381308"/>
    <lineage>
        <taxon>Bacteria</taxon>
        <taxon>Pseudomonadati</taxon>
        <taxon>Pseudomonadota</taxon>
        <taxon>Gammaproteobacteria</taxon>
        <taxon>Thiohalomonadales</taxon>
        <taxon>Thiohalophilaceae</taxon>
        <taxon>Thiohalophilus</taxon>
    </lineage>
</organism>
<dbReference type="PIRSF" id="PIRSF005303">
    <property type="entry name" value="Thiam_monoph_kin"/>
    <property type="match status" value="1"/>
</dbReference>
<feature type="region of interest" description="Disordered" evidence="3">
    <location>
        <begin position="307"/>
        <end position="326"/>
    </location>
</feature>
<keyword evidence="1 2" id="KW-0784">Thiamine biosynthesis</keyword>
<dbReference type="EMBL" id="SOQX01000003">
    <property type="protein sequence ID" value="TDY01696.1"/>
    <property type="molecule type" value="Genomic_DNA"/>
</dbReference>
<dbReference type="GO" id="GO:0009229">
    <property type="term" value="P:thiamine diphosphate biosynthetic process"/>
    <property type="evidence" value="ECO:0007669"/>
    <property type="project" value="UniProtKB-UniRule"/>
</dbReference>
<comment type="caution">
    <text evidence="2">Lacks conserved residue(s) required for the propagation of feature annotation.</text>
</comment>
<dbReference type="InterPro" id="IPR010918">
    <property type="entry name" value="PurM-like_C_dom"/>
</dbReference>
<dbReference type="Gene3D" id="3.30.1330.10">
    <property type="entry name" value="PurM-like, N-terminal domain"/>
    <property type="match status" value="1"/>
</dbReference>
<dbReference type="Pfam" id="PF02769">
    <property type="entry name" value="AIRS_C"/>
    <property type="match status" value="1"/>
</dbReference>
<dbReference type="GO" id="GO:0009228">
    <property type="term" value="P:thiamine biosynthetic process"/>
    <property type="evidence" value="ECO:0007669"/>
    <property type="project" value="UniProtKB-KW"/>
</dbReference>
<dbReference type="InterPro" id="IPR006283">
    <property type="entry name" value="ThiL-like"/>
</dbReference>
<evidence type="ECO:0000259" key="5">
    <source>
        <dbReference type="Pfam" id="PF02769"/>
    </source>
</evidence>
<gene>
    <name evidence="2" type="primary">thiL</name>
    <name evidence="6" type="ORF">EDC23_1586</name>
</gene>
<name>A0A4R8ILM4_9GAMM</name>
<feature type="binding site" evidence="2">
    <location>
        <position position="122"/>
    </location>
    <ligand>
        <name>Mg(2+)</name>
        <dbReference type="ChEBI" id="CHEBI:18420"/>
        <label>1</label>
    </ligand>
</feature>
<accession>A0A4R8ILM4</accession>
<keyword evidence="2 6" id="KW-0418">Kinase</keyword>
<comment type="function">
    <text evidence="2">Catalyzes the ATP-dependent phosphorylation of thiamine-monophosphate (TMP) to form thiamine-pyrophosphate (TPP), the active form of vitamin B1.</text>
</comment>
<evidence type="ECO:0000256" key="3">
    <source>
        <dbReference type="SAM" id="MobiDB-lite"/>
    </source>
</evidence>
<feature type="domain" description="PurM-like N-terminal" evidence="4">
    <location>
        <begin position="28"/>
        <end position="136"/>
    </location>
</feature>
<keyword evidence="2" id="KW-0067">ATP-binding</keyword>
<dbReference type="Gene3D" id="3.90.650.10">
    <property type="entry name" value="PurM-like C-terminal domain"/>
    <property type="match status" value="1"/>
</dbReference>
<dbReference type="GO" id="GO:0009030">
    <property type="term" value="F:thiamine-phosphate kinase activity"/>
    <property type="evidence" value="ECO:0007669"/>
    <property type="project" value="UniProtKB-UniRule"/>
</dbReference>
<proteinExistence type="inferred from homology"/>
<dbReference type="PANTHER" id="PTHR30270">
    <property type="entry name" value="THIAMINE-MONOPHOSPHATE KINASE"/>
    <property type="match status" value="1"/>
</dbReference>
<dbReference type="SUPFAM" id="SSF56042">
    <property type="entry name" value="PurM C-terminal domain-like"/>
    <property type="match status" value="1"/>
</dbReference>
<comment type="miscellaneous">
    <text evidence="2">Reaction mechanism of ThiL seems to utilize a direct, inline transfer of the gamma-phosphate of ATP to TMP rather than a phosphorylated enzyme intermediate.</text>
</comment>
<feature type="binding site" evidence="2">
    <location>
        <position position="30"/>
    </location>
    <ligand>
        <name>Mg(2+)</name>
        <dbReference type="ChEBI" id="CHEBI:18420"/>
        <label>3</label>
    </ligand>
</feature>
<comment type="similarity">
    <text evidence="2">Belongs to the thiamine-monophosphate kinase family.</text>
</comment>
<dbReference type="RefSeq" id="WP_134083059.1">
    <property type="nucleotide sequence ID" value="NZ_SOQX01000003.1"/>
</dbReference>
<evidence type="ECO:0000313" key="7">
    <source>
        <dbReference type="Proteomes" id="UP000294914"/>
    </source>
</evidence>
<keyword evidence="2" id="KW-0460">Magnesium</keyword>
<feature type="binding site" evidence="2">
    <location>
        <position position="30"/>
    </location>
    <ligand>
        <name>Mg(2+)</name>
        <dbReference type="ChEBI" id="CHEBI:18420"/>
        <label>4</label>
    </ligand>
</feature>
<feature type="binding site" evidence="2">
    <location>
        <position position="75"/>
    </location>
    <ligand>
        <name>Mg(2+)</name>
        <dbReference type="ChEBI" id="CHEBI:18420"/>
        <label>4</label>
    </ligand>
</feature>
<comment type="caution">
    <text evidence="6">The sequence shown here is derived from an EMBL/GenBank/DDBJ whole genome shotgun (WGS) entry which is preliminary data.</text>
</comment>
<feature type="binding site" evidence="2">
    <location>
        <position position="75"/>
    </location>
    <ligand>
        <name>Mg(2+)</name>
        <dbReference type="ChEBI" id="CHEBI:18420"/>
        <label>2</label>
    </ligand>
</feature>
<evidence type="ECO:0000256" key="2">
    <source>
        <dbReference type="HAMAP-Rule" id="MF_02128"/>
    </source>
</evidence>
<comment type="catalytic activity">
    <reaction evidence="2">
        <text>thiamine phosphate + ATP = thiamine diphosphate + ADP</text>
        <dbReference type="Rhea" id="RHEA:15913"/>
        <dbReference type="ChEBI" id="CHEBI:30616"/>
        <dbReference type="ChEBI" id="CHEBI:37575"/>
        <dbReference type="ChEBI" id="CHEBI:58937"/>
        <dbReference type="ChEBI" id="CHEBI:456216"/>
        <dbReference type="EC" id="2.7.4.16"/>
    </reaction>
</comment>
<evidence type="ECO:0000256" key="1">
    <source>
        <dbReference type="ARBA" id="ARBA00022977"/>
    </source>
</evidence>